<gene>
    <name evidence="2" type="ORF">ACFYU5_08690</name>
</gene>
<evidence type="ECO:0000313" key="2">
    <source>
        <dbReference type="EMBL" id="MFF0496466.1"/>
    </source>
</evidence>
<reference evidence="2 3" key="1">
    <citation type="submission" date="2024-10" db="EMBL/GenBank/DDBJ databases">
        <title>The Natural Products Discovery Center: Release of the First 8490 Sequenced Strains for Exploring Actinobacteria Biosynthetic Diversity.</title>
        <authorList>
            <person name="Kalkreuter E."/>
            <person name="Kautsar S.A."/>
            <person name="Yang D."/>
            <person name="Bader C.D."/>
            <person name="Teijaro C.N."/>
            <person name="Fluegel L."/>
            <person name="Davis C.M."/>
            <person name="Simpson J.R."/>
            <person name="Lauterbach L."/>
            <person name="Steele A.D."/>
            <person name="Gui C."/>
            <person name="Meng S."/>
            <person name="Li G."/>
            <person name="Viehrig K."/>
            <person name="Ye F."/>
            <person name="Su P."/>
            <person name="Kiefer A.F."/>
            <person name="Nichols A."/>
            <person name="Cepeda A.J."/>
            <person name="Yan W."/>
            <person name="Fan B."/>
            <person name="Jiang Y."/>
            <person name="Adhikari A."/>
            <person name="Zheng C.-J."/>
            <person name="Schuster L."/>
            <person name="Cowan T.M."/>
            <person name="Smanski M.J."/>
            <person name="Chevrette M.G."/>
            <person name="De Carvalho L.P.S."/>
            <person name="Shen B."/>
        </authorList>
    </citation>
    <scope>NUCLEOTIDE SEQUENCE [LARGE SCALE GENOMIC DNA]</scope>
    <source>
        <strain evidence="2 3">NPDC004119</strain>
    </source>
</reference>
<feature type="region of interest" description="Disordered" evidence="1">
    <location>
        <begin position="98"/>
        <end position="131"/>
    </location>
</feature>
<feature type="region of interest" description="Disordered" evidence="1">
    <location>
        <begin position="299"/>
        <end position="321"/>
    </location>
</feature>
<feature type="compositionally biased region" description="Low complexity" evidence="1">
    <location>
        <begin position="108"/>
        <end position="127"/>
    </location>
</feature>
<protein>
    <submittedName>
        <fullName evidence="2">Uncharacterized protein</fullName>
    </submittedName>
</protein>
<feature type="compositionally biased region" description="Basic residues" evidence="1">
    <location>
        <begin position="301"/>
        <end position="321"/>
    </location>
</feature>
<dbReference type="Proteomes" id="UP001601442">
    <property type="component" value="Unassembled WGS sequence"/>
</dbReference>
<name>A0ABW6NZ65_9NOCA</name>
<evidence type="ECO:0000256" key="1">
    <source>
        <dbReference type="SAM" id="MobiDB-lite"/>
    </source>
</evidence>
<accession>A0ABW6NZ65</accession>
<comment type="caution">
    <text evidence="2">The sequence shown here is derived from an EMBL/GenBank/DDBJ whole genome shotgun (WGS) entry which is preliminary data.</text>
</comment>
<evidence type="ECO:0000313" key="3">
    <source>
        <dbReference type="Proteomes" id="UP001601442"/>
    </source>
</evidence>
<proteinExistence type="predicted"/>
<organism evidence="2 3">
    <name type="scientific">Nocardia aobensis</name>
    <dbReference type="NCBI Taxonomy" id="257277"/>
    <lineage>
        <taxon>Bacteria</taxon>
        <taxon>Bacillati</taxon>
        <taxon>Actinomycetota</taxon>
        <taxon>Actinomycetes</taxon>
        <taxon>Mycobacteriales</taxon>
        <taxon>Nocardiaceae</taxon>
        <taxon>Nocardia</taxon>
    </lineage>
</organism>
<dbReference type="EMBL" id="JBIAMT010000002">
    <property type="protein sequence ID" value="MFF0496466.1"/>
    <property type="molecule type" value="Genomic_DNA"/>
</dbReference>
<sequence>MDQARDIRRKVTVDATELAYTRATGPFLCIGCKASMIPVAVGSTKVMPHFRVQSAHEPTCNVAGRPVPISPADSMEDARTERLGGVAIAYKLIRPTVHEEVDPDSETESQQRSTRSTSNSSDSEASTGYRESAASTIRPFCRTYIEYPNLRARLRIAIPEIEADYYQFAFKRLEHDKIVAHPLRRIFYAPVAWSIDPKFTAATAEIALYAGERDPEQPARVLREYRAVINWSSWNPTTRSALQREIDAARATARQHAGTAAKTWLFFLGTQDPSEDANLLVDHHSDYVFLTADITYPKPAKTVHRPGRPRLGRSARRRRPR</sequence>
<dbReference type="RefSeq" id="WP_387391803.1">
    <property type="nucleotide sequence ID" value="NZ_JBIAMT010000002.1"/>
</dbReference>
<keyword evidence="3" id="KW-1185">Reference proteome</keyword>